<keyword evidence="1" id="KW-0812">Transmembrane</keyword>
<protein>
    <submittedName>
        <fullName evidence="2">Uncharacterized protein</fullName>
    </submittedName>
</protein>
<keyword evidence="1" id="KW-1133">Transmembrane helix</keyword>
<evidence type="ECO:0000313" key="3">
    <source>
        <dbReference type="Proteomes" id="UP001055439"/>
    </source>
</evidence>
<dbReference type="AlphaFoldDB" id="A0A9E7JBH3"/>
<evidence type="ECO:0000313" key="2">
    <source>
        <dbReference type="EMBL" id="URD75073.1"/>
    </source>
</evidence>
<proteinExistence type="predicted"/>
<name>A0A9E7JBH3_9LILI</name>
<evidence type="ECO:0000256" key="1">
    <source>
        <dbReference type="SAM" id="Phobius"/>
    </source>
</evidence>
<reference evidence="2" key="1">
    <citation type="submission" date="2022-05" db="EMBL/GenBank/DDBJ databases">
        <title>The Musa troglodytarum L. genome provides insights into the mechanism of non-climacteric behaviour and enrichment of carotenoids.</title>
        <authorList>
            <person name="Wang J."/>
        </authorList>
    </citation>
    <scope>NUCLEOTIDE SEQUENCE</scope>
    <source>
        <tissue evidence="2">Leaf</tissue>
    </source>
</reference>
<organism evidence="2 3">
    <name type="scientific">Musa troglodytarum</name>
    <name type="common">fe'i banana</name>
    <dbReference type="NCBI Taxonomy" id="320322"/>
    <lineage>
        <taxon>Eukaryota</taxon>
        <taxon>Viridiplantae</taxon>
        <taxon>Streptophyta</taxon>
        <taxon>Embryophyta</taxon>
        <taxon>Tracheophyta</taxon>
        <taxon>Spermatophyta</taxon>
        <taxon>Magnoliopsida</taxon>
        <taxon>Liliopsida</taxon>
        <taxon>Zingiberales</taxon>
        <taxon>Musaceae</taxon>
        <taxon>Musa</taxon>
    </lineage>
</organism>
<keyword evidence="1" id="KW-0472">Membrane</keyword>
<dbReference type="EMBL" id="CP097502">
    <property type="protein sequence ID" value="URD75073.1"/>
    <property type="molecule type" value="Genomic_DNA"/>
</dbReference>
<dbReference type="Proteomes" id="UP001055439">
    <property type="component" value="Chromosome 1"/>
</dbReference>
<keyword evidence="3" id="KW-1185">Reference proteome</keyword>
<accession>A0A9E7JBH3</accession>
<gene>
    <name evidence="2" type="ORF">MUK42_35020</name>
</gene>
<feature type="transmembrane region" description="Helical" evidence="1">
    <location>
        <begin position="62"/>
        <end position="80"/>
    </location>
</feature>
<sequence>MVQLNKKKFQRYGTGPFNESPMGPEYFSNGPMTRCTNVSIEPRPSTKYSLGSSTRVSGARMGFALLLVFAACYVYGFAAADACLGHF</sequence>